<accession>A0A0F8XW41</accession>
<reference evidence="1" key="1">
    <citation type="journal article" date="2015" name="Nature">
        <title>Complex archaea that bridge the gap between prokaryotes and eukaryotes.</title>
        <authorList>
            <person name="Spang A."/>
            <person name="Saw J.H."/>
            <person name="Jorgensen S.L."/>
            <person name="Zaremba-Niedzwiedzka K."/>
            <person name="Martijn J."/>
            <person name="Lind A.E."/>
            <person name="van Eijk R."/>
            <person name="Schleper C."/>
            <person name="Guy L."/>
            <person name="Ettema T.J."/>
        </authorList>
    </citation>
    <scope>NUCLEOTIDE SEQUENCE</scope>
</reference>
<proteinExistence type="predicted"/>
<gene>
    <name evidence="1" type="ORF">LCGC14_2894860</name>
</gene>
<comment type="caution">
    <text evidence="1">The sequence shown here is derived from an EMBL/GenBank/DDBJ whole genome shotgun (WGS) entry which is preliminary data.</text>
</comment>
<dbReference type="EMBL" id="LAZR01056831">
    <property type="protein sequence ID" value="KKK73332.1"/>
    <property type="molecule type" value="Genomic_DNA"/>
</dbReference>
<dbReference type="AlphaFoldDB" id="A0A0F8XW41"/>
<name>A0A0F8XW41_9ZZZZ</name>
<organism evidence="1">
    <name type="scientific">marine sediment metagenome</name>
    <dbReference type="NCBI Taxonomy" id="412755"/>
    <lineage>
        <taxon>unclassified sequences</taxon>
        <taxon>metagenomes</taxon>
        <taxon>ecological metagenomes</taxon>
    </lineage>
</organism>
<sequence>MTSQIPTNRLKAAVVEGYGSWQTAEIIDVHPDGTITMPNLNPYILSALPEKLKKESLEEIRHLLIKMTKIYDDRAEFAARLLELEPWAEKAREALRK</sequence>
<protein>
    <submittedName>
        <fullName evidence="1">Uncharacterized protein</fullName>
    </submittedName>
</protein>
<feature type="non-terminal residue" evidence="1">
    <location>
        <position position="97"/>
    </location>
</feature>
<evidence type="ECO:0000313" key="1">
    <source>
        <dbReference type="EMBL" id="KKK73332.1"/>
    </source>
</evidence>